<sequence length="103" mass="11472">MHYTTIPPPSLLVFSCLSLPPPTIHTMKNENEAEGRGGLARQVCFKIKYVKVVPMINHASYKFSCTYIGPSYIAFISSLDSMLRCALGLFSFSFKIVMCGSNR</sequence>
<proteinExistence type="predicted"/>
<accession>A0A9P6JL17</accession>
<name>A0A9P6JL17_9AGAR</name>
<organism evidence="1 2">
    <name type="scientific">Crepidotus variabilis</name>
    <dbReference type="NCBI Taxonomy" id="179855"/>
    <lineage>
        <taxon>Eukaryota</taxon>
        <taxon>Fungi</taxon>
        <taxon>Dikarya</taxon>
        <taxon>Basidiomycota</taxon>
        <taxon>Agaricomycotina</taxon>
        <taxon>Agaricomycetes</taxon>
        <taxon>Agaricomycetidae</taxon>
        <taxon>Agaricales</taxon>
        <taxon>Agaricineae</taxon>
        <taxon>Crepidotaceae</taxon>
        <taxon>Crepidotus</taxon>
    </lineage>
</organism>
<dbReference type="Proteomes" id="UP000807306">
    <property type="component" value="Unassembled WGS sequence"/>
</dbReference>
<dbReference type="AlphaFoldDB" id="A0A9P6JL17"/>
<reference evidence="1" key="1">
    <citation type="submission" date="2020-11" db="EMBL/GenBank/DDBJ databases">
        <authorList>
            <consortium name="DOE Joint Genome Institute"/>
            <person name="Ahrendt S."/>
            <person name="Riley R."/>
            <person name="Andreopoulos W."/>
            <person name="Labutti K."/>
            <person name="Pangilinan J."/>
            <person name="Ruiz-Duenas F.J."/>
            <person name="Barrasa J.M."/>
            <person name="Sanchez-Garcia M."/>
            <person name="Camarero S."/>
            <person name="Miyauchi S."/>
            <person name="Serrano A."/>
            <person name="Linde D."/>
            <person name="Babiker R."/>
            <person name="Drula E."/>
            <person name="Ayuso-Fernandez I."/>
            <person name="Pacheco R."/>
            <person name="Padilla G."/>
            <person name="Ferreira P."/>
            <person name="Barriuso J."/>
            <person name="Kellner H."/>
            <person name="Castanera R."/>
            <person name="Alfaro M."/>
            <person name="Ramirez L."/>
            <person name="Pisabarro A.G."/>
            <person name="Kuo A."/>
            <person name="Tritt A."/>
            <person name="Lipzen A."/>
            <person name="He G."/>
            <person name="Yan M."/>
            <person name="Ng V."/>
            <person name="Cullen D."/>
            <person name="Martin F."/>
            <person name="Rosso M.-N."/>
            <person name="Henrissat B."/>
            <person name="Hibbett D."/>
            <person name="Martinez A.T."/>
            <person name="Grigoriev I.V."/>
        </authorList>
    </citation>
    <scope>NUCLEOTIDE SEQUENCE</scope>
    <source>
        <strain evidence="1">CBS 506.95</strain>
    </source>
</reference>
<evidence type="ECO:0000313" key="1">
    <source>
        <dbReference type="EMBL" id="KAF9524284.1"/>
    </source>
</evidence>
<evidence type="ECO:0000313" key="2">
    <source>
        <dbReference type="Proteomes" id="UP000807306"/>
    </source>
</evidence>
<dbReference type="EMBL" id="MU157901">
    <property type="protein sequence ID" value="KAF9524284.1"/>
    <property type="molecule type" value="Genomic_DNA"/>
</dbReference>
<comment type="caution">
    <text evidence="1">The sequence shown here is derived from an EMBL/GenBank/DDBJ whole genome shotgun (WGS) entry which is preliminary data.</text>
</comment>
<keyword evidence="2" id="KW-1185">Reference proteome</keyword>
<gene>
    <name evidence="1" type="ORF">CPB83DRAFT_618900</name>
</gene>
<protein>
    <submittedName>
        <fullName evidence="1">Uncharacterized protein</fullName>
    </submittedName>
</protein>